<feature type="transmembrane region" description="Helical" evidence="1">
    <location>
        <begin position="218"/>
        <end position="237"/>
    </location>
</feature>
<feature type="transmembrane region" description="Helical" evidence="1">
    <location>
        <begin position="275"/>
        <end position="302"/>
    </location>
</feature>
<dbReference type="RefSeq" id="WP_179918896.1">
    <property type="nucleotide sequence ID" value="NZ_CP058909.1"/>
</dbReference>
<keyword evidence="1" id="KW-0812">Transmembrane</keyword>
<name>A0A7D5TV92_9EURY</name>
<dbReference type="Proteomes" id="UP000509346">
    <property type="component" value="Chromosome"/>
</dbReference>
<dbReference type="InterPro" id="IPR058279">
    <property type="entry name" value="DUF7973"/>
</dbReference>
<feature type="transmembrane region" description="Helical" evidence="1">
    <location>
        <begin position="120"/>
        <end position="137"/>
    </location>
</feature>
<dbReference type="OrthoDB" id="169477at2157"/>
<keyword evidence="1" id="KW-1133">Transmembrane helix</keyword>
<keyword evidence="1" id="KW-0472">Membrane</keyword>
<sequence>MAVDGGLLAIDVLLVAFAGGAVGAALGGYAAYGLAGLVVTVGEIARVTSGAGGSPLVADSADLANAGVTGLVGYGPVLGPHVAFAGGAAAAAYAGRKGHLDTDFPYHEAKHLAAPLGPRPGALAVGGVFGVLGYWLAGLSLRLGLPWDPVAASVVVSALLHRAVFGYPLLGRLDTDLLDMSPYRDGDRRMAADGDGDGARSLAGRYVVEPWLPYQSEWLSVGILGLVVGVFGGFVAVATGSYFLAFGIAATGLLFLTAGVERFPVTHHMALPAGIAALALPNAGPTVAILVGGAFGVLAGLVGELAQRVLYAHADTHLDPPSVAIVVTTLLVALLDLAGVFQQAAVPTVGLA</sequence>
<organism evidence="3 4">
    <name type="scientific">Halosimplex pelagicum</name>
    <dbReference type="NCBI Taxonomy" id="869886"/>
    <lineage>
        <taxon>Archaea</taxon>
        <taxon>Methanobacteriati</taxon>
        <taxon>Methanobacteriota</taxon>
        <taxon>Stenosarchaea group</taxon>
        <taxon>Halobacteria</taxon>
        <taxon>Halobacteriales</taxon>
        <taxon>Haloarculaceae</taxon>
        <taxon>Halosimplex</taxon>
    </lineage>
</organism>
<dbReference type="KEGG" id="hpel:HZS54_20440"/>
<evidence type="ECO:0000259" key="2">
    <source>
        <dbReference type="Pfam" id="PF25928"/>
    </source>
</evidence>
<reference evidence="3 4" key="1">
    <citation type="submission" date="2020-07" db="EMBL/GenBank/DDBJ databases">
        <title>Halosimplex litoreum sp. nov. and Halosimplex rubrum sp. nov., isolated from different salt environments.</title>
        <authorList>
            <person name="Cui H."/>
        </authorList>
    </citation>
    <scope>NUCLEOTIDE SEQUENCE [LARGE SCALE GENOMIC DNA]</scope>
    <source>
        <strain evidence="3 4">R2</strain>
    </source>
</reference>
<evidence type="ECO:0000256" key="1">
    <source>
        <dbReference type="SAM" id="Phobius"/>
    </source>
</evidence>
<feature type="domain" description="DUF7973" evidence="2">
    <location>
        <begin position="5"/>
        <end position="346"/>
    </location>
</feature>
<dbReference type="AlphaFoldDB" id="A0A7D5TV92"/>
<evidence type="ECO:0000313" key="3">
    <source>
        <dbReference type="EMBL" id="QLH83852.1"/>
    </source>
</evidence>
<feature type="transmembrane region" description="Helical" evidence="1">
    <location>
        <begin position="12"/>
        <end position="39"/>
    </location>
</feature>
<evidence type="ECO:0000313" key="4">
    <source>
        <dbReference type="Proteomes" id="UP000509346"/>
    </source>
</evidence>
<protein>
    <recommendedName>
        <fullName evidence="2">DUF7973 domain-containing protein</fullName>
    </recommendedName>
</protein>
<dbReference type="GeneID" id="56085011"/>
<feature type="transmembrane region" description="Helical" evidence="1">
    <location>
        <begin position="243"/>
        <end position="263"/>
    </location>
</feature>
<feature type="transmembrane region" description="Helical" evidence="1">
    <location>
        <begin position="322"/>
        <end position="341"/>
    </location>
</feature>
<proteinExistence type="predicted"/>
<accession>A0A7D5TV92</accession>
<keyword evidence="4" id="KW-1185">Reference proteome</keyword>
<gene>
    <name evidence="3" type="ORF">HZS54_20440</name>
</gene>
<dbReference type="Pfam" id="PF25928">
    <property type="entry name" value="DUF7973"/>
    <property type="match status" value="1"/>
</dbReference>
<dbReference type="EMBL" id="CP058909">
    <property type="protein sequence ID" value="QLH83852.1"/>
    <property type="molecule type" value="Genomic_DNA"/>
</dbReference>